<evidence type="ECO:0000256" key="7">
    <source>
        <dbReference type="ARBA" id="ARBA00022801"/>
    </source>
</evidence>
<dbReference type="InterPro" id="IPR044066">
    <property type="entry name" value="TRIAD_supradom"/>
</dbReference>
<evidence type="ECO:0000256" key="5">
    <source>
        <dbReference type="ARBA" id="ARBA00022771"/>
    </source>
</evidence>
<evidence type="ECO:0000256" key="1">
    <source>
        <dbReference type="ARBA" id="ARBA00022679"/>
    </source>
</evidence>
<accession>A0A8X6QAD8</accession>
<evidence type="ECO:0000256" key="11">
    <source>
        <dbReference type="SAM" id="MobiDB-lite"/>
    </source>
</evidence>
<dbReference type="OrthoDB" id="6434061at2759"/>
<reference evidence="13" key="1">
    <citation type="submission" date="2020-08" db="EMBL/GenBank/DDBJ databases">
        <title>Multicomponent nature underlies the extraordinary mechanical properties of spider dragline silk.</title>
        <authorList>
            <person name="Kono N."/>
            <person name="Nakamura H."/>
            <person name="Mori M."/>
            <person name="Yoshida Y."/>
            <person name="Ohtoshi R."/>
            <person name="Malay A.D."/>
            <person name="Moran D.A.P."/>
            <person name="Tomita M."/>
            <person name="Numata K."/>
            <person name="Arakawa K."/>
        </authorList>
    </citation>
    <scope>NUCLEOTIDE SEQUENCE</scope>
</reference>
<evidence type="ECO:0000256" key="2">
    <source>
        <dbReference type="ARBA" id="ARBA00022723"/>
    </source>
</evidence>
<feature type="compositionally biased region" description="Polar residues" evidence="11">
    <location>
        <begin position="145"/>
        <end position="155"/>
    </location>
</feature>
<dbReference type="Gene3D" id="3.40.50.300">
    <property type="entry name" value="P-loop containing nucleotide triphosphate hydrolases"/>
    <property type="match status" value="2"/>
</dbReference>
<dbReference type="CDD" id="cd20335">
    <property type="entry name" value="BRcat_RBR"/>
    <property type="match status" value="1"/>
</dbReference>
<dbReference type="InterPro" id="IPR043502">
    <property type="entry name" value="DNA/RNA_pol_sf"/>
</dbReference>
<sequence length="1826" mass="209308">MRRSRNWQWPRQNRYNTRSSSHLTHTIEGHSEVEINTRNHYCRMSNLPEREDKTLNDAECKEEPNIHFRSFCEGRESEIDAEPCHSLHEQRNFANQQRQNDRVSHQMSNRGFTRGRRNFKRIRSRRSVSDTDSISSSESQFSKRNPNANQHSNNPPNFPSEPKELMFHFSNTASNSPSFKNENVNSAGFSKYSNKVTEHMDVDKNICSNWPKKNFINQQNNDKHIPKSVTKNPRDTLSEYRNYKENCDKILQNLNPTDIIMDCREQVESDAKVCIIQCLKKIQEISSQNNCEVFKLHLDNLIQQQKQFEDYIAKVKGQLSVLFASNVQDLLQSCDIIRKNVQKECNVFTRSLPAYAFKSDILQKIHENQVTIISADSSYFLNILMPIFVKSEFPEHFLVCSETCQILTERLKRNVFQLLHHKIKTDEIDQMKFNNEINITTVEDMLQNLSSDYTLEEKNIFAVLNLSLKRSLNQDLILANMKDILIEKKKAKLVLMTSLYDQVHKYESFFSGITSVVVIKMPSLILPIKIVWKSSALLPTDDYVNDVVKTVLAIHTLNGPGDVIAFLPTFSDAKSASIAINEKLSGLQFEDLRCDMLNENSTNKYCLDLINKRTDDKRTIFLATDCVEMLVIPSVRYIIDCGLRKEDIFDSKKKIDVSMTTFISRDKSKLRKSLAGAFGTGVCYRLYSKEDYLKEMPSIEYAEILTVNPFNSMIRVFQHRPTTATTVEFVESLPDSTKENALKLLKKYKAIKDNTLTEIGKSIIKLPFPIRYSKLILLGVQWGLAYEAVILVAFFSVKGRVFQYSTEKDRQREIDAVKVNFIQYDSDTLSYLYIYKMWLESGCNEAWCEDHAINYSTLKNIRVKISEICQIVGESLKENIQQDSINTSHTSAESLIEMLFDCFMENLSVFTGHYKSGYRVLSSHSIAFLHPSSIICQTGNLPQFITFDHMISTNREFLISITAIPSNVIMDALTKQIIDFDYSDMFEKFLVQKIIEPVGERLIKQVLLGKKGQKLKAIECHIQSLLSTDSLVIEPVAEKGHVLVYALEHQIEEATKIVNDVLKRQFEDLINLEQVHILELKRGQISIPVELKWLRGAKMASVKVGMSSQSTVVIQNNLNTVENPSDQLPCIIQQSINVTWVRRPCNGSGFITFTDEDFTKARKQAMKNFHVLNSDVLVQLSKNSKNQLYFSGIPPEAKTSDLGEAFEKLLPDVKPVKVELKYVSPFETSQNELQEIKDTIEELCNKYTCLSDFAVIVPMPKQTATLMKAFINVSDDEDIGLAAENLSKCIIRNTKPACKPVYRSIIKSNLEICEGLKYRFQEMLSELQCKLREQFLEEELFDFVINRVTDDLAAIKMLSNRREILQILQRTVNELLEGEVLNKSFHSKLNKIFCHGGHMWLRSVEKTSGVHIIEDYINKSLRLYGSKENCQDCKHRIHQFLEDTENEAVTRIQLSGERNNRKLLKAIIKKFGANLEKFIESCELRNAMLDIKSCSISLLGSRDSIEKAEDSLKELARDLDSSTSEVIQNGEECPVCALPAFNLTFRLELCGHLYCSECIEGLIEQAQFPIRCCAEDCCHDIILEDICKALGDDPAKIKILLEKSMKHYIESQGSDIFYCPAPDCSMFFYKDEISSDKLNCPLCQNDICRKCNSVYHQGLSCDMYQGSKNDPDYSFKEWQKTSPGCKRCPRCNTAIEKNEGCDHMTCTGCGSHFCWQCVREFPNASAVYNHIPFCDKYPQVVEYGIEHHVVTTGQPVYSRAGQLAPDKLQIAKQEFQYTLDNDITRPSKSQWASPLYLVNKKDGSSRPFGDDRRHNAQVSLNLVVDS</sequence>
<dbReference type="SMART" id="SM00647">
    <property type="entry name" value="IBR"/>
    <property type="match status" value="2"/>
</dbReference>
<dbReference type="GO" id="GO:0016787">
    <property type="term" value="F:hydrolase activity"/>
    <property type="evidence" value="ECO:0007669"/>
    <property type="project" value="UniProtKB-KW"/>
</dbReference>
<gene>
    <name evidence="13" type="primary">At5g10370</name>
    <name evidence="13" type="ORF">NPIL_361841</name>
</gene>
<dbReference type="Pfam" id="PF24471">
    <property type="entry name" value="KH_DEAH11"/>
    <property type="match status" value="1"/>
</dbReference>
<keyword evidence="7" id="KW-0378">Hydrolase</keyword>
<keyword evidence="4" id="KW-0547">Nucleotide-binding</keyword>
<dbReference type="PROSITE" id="PS00518">
    <property type="entry name" value="ZF_RING_1"/>
    <property type="match status" value="1"/>
</dbReference>
<dbReference type="SUPFAM" id="SSF57850">
    <property type="entry name" value="RING/U-box"/>
    <property type="match status" value="2"/>
</dbReference>
<feature type="region of interest" description="Disordered" evidence="11">
    <location>
        <begin position="93"/>
        <end position="164"/>
    </location>
</feature>
<name>A0A8X6QAD8_NEPPI</name>
<evidence type="ECO:0000256" key="3">
    <source>
        <dbReference type="ARBA" id="ARBA00022737"/>
    </source>
</evidence>
<keyword evidence="5" id="KW-0863">Zinc-finger</keyword>
<dbReference type="Gene3D" id="3.10.10.10">
    <property type="entry name" value="HIV Type 1 Reverse Transcriptase, subunit A, domain 1"/>
    <property type="match status" value="1"/>
</dbReference>
<dbReference type="GO" id="GO:0005524">
    <property type="term" value="F:ATP binding"/>
    <property type="evidence" value="ECO:0007669"/>
    <property type="project" value="UniProtKB-KW"/>
</dbReference>
<dbReference type="Proteomes" id="UP000887013">
    <property type="component" value="Unassembled WGS sequence"/>
</dbReference>
<keyword evidence="9" id="KW-0862">Zinc</keyword>
<evidence type="ECO:0000256" key="8">
    <source>
        <dbReference type="ARBA" id="ARBA00022806"/>
    </source>
</evidence>
<dbReference type="Pfam" id="PF01485">
    <property type="entry name" value="IBR"/>
    <property type="match status" value="1"/>
</dbReference>
<evidence type="ECO:0000256" key="4">
    <source>
        <dbReference type="ARBA" id="ARBA00022741"/>
    </source>
</evidence>
<evidence type="ECO:0000259" key="12">
    <source>
        <dbReference type="PROSITE" id="PS51873"/>
    </source>
</evidence>
<protein>
    <submittedName>
        <fullName evidence="13">ATP-dependent RNA helicase DEAH12, chloroplastic</fullName>
    </submittedName>
</protein>
<dbReference type="SUPFAM" id="SSF56672">
    <property type="entry name" value="DNA/RNA polymerases"/>
    <property type="match status" value="1"/>
</dbReference>
<dbReference type="EMBL" id="BMAW01028519">
    <property type="protein sequence ID" value="GFU07776.1"/>
    <property type="molecule type" value="Genomic_DNA"/>
</dbReference>
<keyword evidence="3" id="KW-0677">Repeat</keyword>
<keyword evidence="14" id="KW-1185">Reference proteome</keyword>
<dbReference type="Pfam" id="PF22191">
    <property type="entry name" value="IBR_1"/>
    <property type="match status" value="1"/>
</dbReference>
<feature type="compositionally biased region" description="Low complexity" evidence="11">
    <location>
        <begin position="130"/>
        <end position="144"/>
    </location>
</feature>
<dbReference type="Gene3D" id="1.20.120.1080">
    <property type="match status" value="1"/>
</dbReference>
<dbReference type="GO" id="GO:0004386">
    <property type="term" value="F:helicase activity"/>
    <property type="evidence" value="ECO:0007669"/>
    <property type="project" value="UniProtKB-KW"/>
</dbReference>
<feature type="domain" description="RING-type" evidence="12">
    <location>
        <begin position="1529"/>
        <end position="1734"/>
    </location>
</feature>
<dbReference type="PROSITE" id="PS51873">
    <property type="entry name" value="TRIAD"/>
    <property type="match status" value="1"/>
</dbReference>
<dbReference type="CDD" id="cd20336">
    <property type="entry name" value="Rcat_RBR"/>
    <property type="match status" value="1"/>
</dbReference>
<evidence type="ECO:0000256" key="6">
    <source>
        <dbReference type="ARBA" id="ARBA00022786"/>
    </source>
</evidence>
<keyword evidence="2" id="KW-0479">Metal-binding</keyword>
<keyword evidence="6" id="KW-0833">Ubl conjugation pathway</keyword>
<evidence type="ECO:0000256" key="9">
    <source>
        <dbReference type="ARBA" id="ARBA00022833"/>
    </source>
</evidence>
<dbReference type="InterPro" id="IPR017907">
    <property type="entry name" value="Znf_RING_CS"/>
</dbReference>
<evidence type="ECO:0000313" key="14">
    <source>
        <dbReference type="Proteomes" id="UP000887013"/>
    </source>
</evidence>
<dbReference type="GO" id="GO:0008270">
    <property type="term" value="F:zinc ion binding"/>
    <property type="evidence" value="ECO:0007669"/>
    <property type="project" value="UniProtKB-KW"/>
</dbReference>
<organism evidence="13 14">
    <name type="scientific">Nephila pilipes</name>
    <name type="common">Giant wood spider</name>
    <name type="synonym">Nephila maculata</name>
    <dbReference type="NCBI Taxonomy" id="299642"/>
    <lineage>
        <taxon>Eukaryota</taxon>
        <taxon>Metazoa</taxon>
        <taxon>Ecdysozoa</taxon>
        <taxon>Arthropoda</taxon>
        <taxon>Chelicerata</taxon>
        <taxon>Arachnida</taxon>
        <taxon>Araneae</taxon>
        <taxon>Araneomorphae</taxon>
        <taxon>Entelegynae</taxon>
        <taxon>Araneoidea</taxon>
        <taxon>Nephilidae</taxon>
        <taxon>Nephila</taxon>
    </lineage>
</organism>
<dbReference type="InterPro" id="IPR002867">
    <property type="entry name" value="IBR_dom"/>
</dbReference>
<dbReference type="InterPro" id="IPR007502">
    <property type="entry name" value="Helicase-assoc_dom"/>
</dbReference>
<keyword evidence="1" id="KW-0808">Transferase</keyword>
<dbReference type="GO" id="GO:0003723">
    <property type="term" value="F:RNA binding"/>
    <property type="evidence" value="ECO:0007669"/>
    <property type="project" value="TreeGrafter"/>
</dbReference>
<dbReference type="InterPro" id="IPR027417">
    <property type="entry name" value="P-loop_NTPase"/>
</dbReference>
<dbReference type="SMART" id="SM00847">
    <property type="entry name" value="HA2"/>
    <property type="match status" value="1"/>
</dbReference>
<evidence type="ECO:0000256" key="10">
    <source>
        <dbReference type="ARBA" id="ARBA00022840"/>
    </source>
</evidence>
<dbReference type="GO" id="GO:0016740">
    <property type="term" value="F:transferase activity"/>
    <property type="evidence" value="ECO:0007669"/>
    <property type="project" value="UniProtKB-KW"/>
</dbReference>
<keyword evidence="8 13" id="KW-0347">Helicase</keyword>
<dbReference type="PANTHER" id="PTHR18934:SF99">
    <property type="entry name" value="ATP-DEPENDENT RNA HELICASE DHX37-RELATED"/>
    <property type="match status" value="1"/>
</dbReference>
<proteinExistence type="predicted"/>
<keyword evidence="10" id="KW-0067">ATP-binding</keyword>
<feature type="compositionally biased region" description="Basic residues" evidence="11">
    <location>
        <begin position="113"/>
        <end position="126"/>
    </location>
</feature>
<comment type="caution">
    <text evidence="13">The sequence shown here is derived from an EMBL/GenBank/DDBJ whole genome shotgun (WGS) entry which is preliminary data.</text>
</comment>
<dbReference type="PANTHER" id="PTHR18934">
    <property type="entry name" value="ATP-DEPENDENT RNA HELICASE"/>
    <property type="match status" value="1"/>
</dbReference>
<dbReference type="SUPFAM" id="SSF52540">
    <property type="entry name" value="P-loop containing nucleoside triphosphate hydrolases"/>
    <property type="match status" value="1"/>
</dbReference>
<dbReference type="GO" id="GO:0071897">
    <property type="term" value="P:DNA biosynthetic process"/>
    <property type="evidence" value="ECO:0007669"/>
    <property type="project" value="UniProtKB-ARBA"/>
</dbReference>
<dbReference type="Gene3D" id="1.20.120.1750">
    <property type="match status" value="1"/>
</dbReference>
<evidence type="ECO:0000313" key="13">
    <source>
        <dbReference type="EMBL" id="GFU07776.1"/>
    </source>
</evidence>
<dbReference type="InterPro" id="IPR056245">
    <property type="entry name" value="KH_DEAH11/12"/>
</dbReference>